<organism evidence="1 2">
    <name type="scientific">Rhizophagus clarus</name>
    <dbReference type="NCBI Taxonomy" id="94130"/>
    <lineage>
        <taxon>Eukaryota</taxon>
        <taxon>Fungi</taxon>
        <taxon>Fungi incertae sedis</taxon>
        <taxon>Mucoromycota</taxon>
        <taxon>Glomeromycotina</taxon>
        <taxon>Glomeromycetes</taxon>
        <taxon>Glomerales</taxon>
        <taxon>Glomeraceae</taxon>
        <taxon>Rhizophagus</taxon>
    </lineage>
</organism>
<comment type="caution">
    <text evidence="1">The sequence shown here is derived from an EMBL/GenBank/DDBJ whole genome shotgun (WGS) entry which is preliminary data.</text>
</comment>
<gene>
    <name evidence="1" type="ORF">RclHR1_00300034</name>
</gene>
<proteinExistence type="predicted"/>
<reference evidence="1 2" key="1">
    <citation type="submission" date="2017-11" db="EMBL/GenBank/DDBJ databases">
        <title>The genome of Rhizophagus clarus HR1 reveals common genetic basis of auxotrophy among arbuscular mycorrhizal fungi.</title>
        <authorList>
            <person name="Kobayashi Y."/>
        </authorList>
    </citation>
    <scope>NUCLEOTIDE SEQUENCE [LARGE SCALE GENOMIC DNA]</scope>
    <source>
        <strain evidence="1 2">HR1</strain>
    </source>
</reference>
<name>A0A2Z6R5Z8_9GLOM</name>
<dbReference type="EMBL" id="BEXD01002224">
    <property type="protein sequence ID" value="GBB97555.1"/>
    <property type="molecule type" value="Genomic_DNA"/>
</dbReference>
<evidence type="ECO:0000313" key="1">
    <source>
        <dbReference type="EMBL" id="GBB97555.1"/>
    </source>
</evidence>
<sequence>MSFVSKSLLNGFSGFSGTYEEYEEYVEYTCLRHIMAEWKNRKDCFYAHKARPYLVDGREYSPKCGMAICYSCNQLAYLWNTSLVNWRKVCTDIMD</sequence>
<dbReference type="AlphaFoldDB" id="A0A2Z6R5Z8"/>
<protein>
    <submittedName>
        <fullName evidence="1">Uncharacterized protein</fullName>
    </submittedName>
</protein>
<dbReference type="Proteomes" id="UP000247702">
    <property type="component" value="Unassembled WGS sequence"/>
</dbReference>
<accession>A0A2Z6R5Z8</accession>
<evidence type="ECO:0000313" key="2">
    <source>
        <dbReference type="Proteomes" id="UP000247702"/>
    </source>
</evidence>
<keyword evidence="2" id="KW-1185">Reference proteome</keyword>